<reference evidence="1" key="1">
    <citation type="submission" date="2023-02" db="EMBL/GenBank/DDBJ databases">
        <title>Actinokineospora globicatena NBRC 15670.</title>
        <authorList>
            <person name="Ichikawa N."/>
            <person name="Sato H."/>
            <person name="Tonouchi N."/>
        </authorList>
    </citation>
    <scope>NUCLEOTIDE SEQUENCE</scope>
    <source>
        <strain evidence="1">NBRC 15670</strain>
    </source>
</reference>
<gene>
    <name evidence="1" type="ORF">Aglo03_30740</name>
</gene>
<dbReference type="AlphaFoldDB" id="A0A9W6QKR5"/>
<evidence type="ECO:0000313" key="2">
    <source>
        <dbReference type="Proteomes" id="UP001165042"/>
    </source>
</evidence>
<organism evidence="1 2">
    <name type="scientific">Actinokineospora globicatena</name>
    <dbReference type="NCBI Taxonomy" id="103729"/>
    <lineage>
        <taxon>Bacteria</taxon>
        <taxon>Bacillati</taxon>
        <taxon>Actinomycetota</taxon>
        <taxon>Actinomycetes</taxon>
        <taxon>Pseudonocardiales</taxon>
        <taxon>Pseudonocardiaceae</taxon>
        <taxon>Actinokineospora</taxon>
    </lineage>
</organism>
<comment type="caution">
    <text evidence="1">The sequence shown here is derived from an EMBL/GenBank/DDBJ whole genome shotgun (WGS) entry which is preliminary data.</text>
</comment>
<dbReference type="Proteomes" id="UP001165042">
    <property type="component" value="Unassembled WGS sequence"/>
</dbReference>
<protein>
    <submittedName>
        <fullName evidence="1">Uncharacterized protein</fullName>
    </submittedName>
</protein>
<sequence>MVLPAVESSLRRGRGVRRPDLPQVIDPDLARRMHVAPGADAALLLATVAWQLDRLIRRTFGQERDRLLLAAAYNIERDPTLTALPLKNRVKVVSERHGWSTSRLTSLLSELTSKRMRLALDQACPAPDHGALREQAVIEAEYAKGERAGSGPALVVIPGADLTRLLAGGGRREFAALALRGELHFEATRSDEMVTVHTDLGEYLCAFTGAAALRAYREAVGSPVGNRELAGPGHRVVELLVEQGIGLALDPPARRGAPVGTGEFWTAAELAAIWEVRGA</sequence>
<proteinExistence type="predicted"/>
<keyword evidence="2" id="KW-1185">Reference proteome</keyword>
<evidence type="ECO:0000313" key="1">
    <source>
        <dbReference type="EMBL" id="GLW92258.1"/>
    </source>
</evidence>
<name>A0A9W6QKR5_9PSEU</name>
<dbReference type="EMBL" id="BSSD01000004">
    <property type="protein sequence ID" value="GLW92258.1"/>
    <property type="molecule type" value="Genomic_DNA"/>
</dbReference>
<accession>A0A9W6QKR5</accession>